<reference evidence="1" key="1">
    <citation type="submission" date="2016-08" db="EMBL/GenBank/DDBJ databases">
        <authorList>
            <person name="Seilhamer J.J."/>
        </authorList>
    </citation>
    <scope>NUCLEOTIDE SEQUENCE</scope>
    <source>
        <strain evidence="1">86</strain>
    </source>
</reference>
<evidence type="ECO:0000313" key="1">
    <source>
        <dbReference type="EMBL" id="SCM76192.1"/>
    </source>
</evidence>
<accession>A0A212LF55</accession>
<organism evidence="1">
    <name type="scientific">uncultured Pleomorphomonas sp</name>
    <dbReference type="NCBI Taxonomy" id="442121"/>
    <lineage>
        <taxon>Bacteria</taxon>
        <taxon>Pseudomonadati</taxon>
        <taxon>Pseudomonadota</taxon>
        <taxon>Alphaproteobacteria</taxon>
        <taxon>Hyphomicrobiales</taxon>
        <taxon>Pleomorphomonadaceae</taxon>
        <taxon>Pleomorphomonas</taxon>
        <taxon>environmental samples</taxon>
    </lineage>
</organism>
<gene>
    <name evidence="1" type="ORF">KL86PLE_30639</name>
</gene>
<dbReference type="EMBL" id="FMJD01000007">
    <property type="protein sequence ID" value="SCM76192.1"/>
    <property type="molecule type" value="Genomic_DNA"/>
</dbReference>
<sequence>MKRAKAGRRKSRSPEALGTVFARGFVVTGLLAALQGGRRPGRDVLRLALQGGAALAAGTMAAEALGRRDYAAAATAVAAGAAGVVAAEALNALASGELPIKDKETEGG</sequence>
<proteinExistence type="predicted"/>
<name>A0A212LF55_9HYPH</name>
<dbReference type="RefSeq" id="WP_288196425.1">
    <property type="nucleotide sequence ID" value="NZ_LT608334.1"/>
</dbReference>
<protein>
    <submittedName>
        <fullName evidence="1">Uncharacterized protein</fullName>
    </submittedName>
</protein>
<dbReference type="AlphaFoldDB" id="A0A212LF55"/>